<comment type="caution">
    <text evidence="3">The sequence shown here is derived from an EMBL/GenBank/DDBJ whole genome shotgun (WGS) entry which is preliminary data.</text>
</comment>
<dbReference type="OrthoDB" id="9826988at2"/>
<evidence type="ECO:0000313" key="4">
    <source>
        <dbReference type="Proteomes" id="UP000321899"/>
    </source>
</evidence>
<sequence length="271" mass="29838">MSPYPFPWFLSYPAAFAGLALALILNVWSFGHALLMGFQVLLLFVAALWLVLGLPYVQGRYREKKTRFRTAFSRMQDEGLSEEEREKILKKEGGEKETSVNAAADTASDNTVRKPDFHGTSRSGQSQLSQELDPGDWLEDALSKEISPVPVQEKKGAAKPEEEAPLLSGQEDAILFQGSEDGQEKEVDQAASVPESSGTDQRRGLEALAVPLVVIREILEKEAPVSVDMAEVFCLQEGYGLNQALGEINMAAEESLGHRLFQVRGEVVEKI</sequence>
<accession>A0A5Q4VH99</accession>
<name>A0A5Q4VH99_9BACT</name>
<organism evidence="3 4">
    <name type="scientific">Desulfobotulus mexicanus</name>
    <dbReference type="NCBI Taxonomy" id="2586642"/>
    <lineage>
        <taxon>Bacteria</taxon>
        <taxon>Pseudomonadati</taxon>
        <taxon>Thermodesulfobacteriota</taxon>
        <taxon>Desulfobacteria</taxon>
        <taxon>Desulfobacterales</taxon>
        <taxon>Desulfobacteraceae</taxon>
        <taxon>Desulfobotulus</taxon>
    </lineage>
</organism>
<evidence type="ECO:0000313" key="3">
    <source>
        <dbReference type="EMBL" id="TYT76216.1"/>
    </source>
</evidence>
<evidence type="ECO:0000256" key="1">
    <source>
        <dbReference type="SAM" id="MobiDB-lite"/>
    </source>
</evidence>
<gene>
    <name evidence="3" type="ORF">FIM25_01295</name>
</gene>
<dbReference type="Proteomes" id="UP000321899">
    <property type="component" value="Unassembled WGS sequence"/>
</dbReference>
<feature type="region of interest" description="Disordered" evidence="1">
    <location>
        <begin position="90"/>
        <end position="134"/>
    </location>
</feature>
<evidence type="ECO:0000256" key="2">
    <source>
        <dbReference type="SAM" id="Phobius"/>
    </source>
</evidence>
<feature type="region of interest" description="Disordered" evidence="1">
    <location>
        <begin position="148"/>
        <end position="168"/>
    </location>
</feature>
<keyword evidence="2" id="KW-1133">Transmembrane helix</keyword>
<feature type="compositionally biased region" description="Polar residues" evidence="1">
    <location>
        <begin position="120"/>
        <end position="130"/>
    </location>
</feature>
<protein>
    <submittedName>
        <fullName evidence="3">Uncharacterized protein</fullName>
    </submittedName>
</protein>
<keyword evidence="2" id="KW-0812">Transmembrane</keyword>
<keyword evidence="2" id="KW-0472">Membrane</keyword>
<feature type="region of interest" description="Disordered" evidence="1">
    <location>
        <begin position="180"/>
        <end position="200"/>
    </location>
</feature>
<keyword evidence="4" id="KW-1185">Reference proteome</keyword>
<dbReference type="EMBL" id="VDMB01000001">
    <property type="protein sequence ID" value="TYT76216.1"/>
    <property type="molecule type" value="Genomic_DNA"/>
</dbReference>
<feature type="transmembrane region" description="Helical" evidence="2">
    <location>
        <begin position="7"/>
        <end position="28"/>
    </location>
</feature>
<feature type="compositionally biased region" description="Basic and acidic residues" evidence="1">
    <location>
        <begin position="152"/>
        <end position="162"/>
    </location>
</feature>
<reference evidence="3 4" key="1">
    <citation type="submission" date="2019-06" db="EMBL/GenBank/DDBJ databases">
        <title>Desulfobotulus mexicanus sp. nov., a novel sulfate-reducing bacterium isolated from the sediment of an alkaline crater lake in Mexico.</title>
        <authorList>
            <person name="Hirschler-Rea A."/>
        </authorList>
    </citation>
    <scope>NUCLEOTIDE SEQUENCE [LARGE SCALE GENOMIC DNA]</scope>
    <source>
        <strain evidence="3 4">PAR22N</strain>
    </source>
</reference>
<dbReference type="AlphaFoldDB" id="A0A5Q4VH99"/>
<feature type="transmembrane region" description="Helical" evidence="2">
    <location>
        <begin position="34"/>
        <end position="57"/>
    </location>
</feature>
<dbReference type="RefSeq" id="WP_139445358.1">
    <property type="nucleotide sequence ID" value="NZ_VDMB01000001.1"/>
</dbReference>
<proteinExistence type="predicted"/>